<feature type="domain" description="Importin N-terminal" evidence="5">
    <location>
        <begin position="30"/>
        <end position="121"/>
    </location>
</feature>
<dbReference type="PANTHER" id="PTHR10997:SF7">
    <property type="entry name" value="IMPORTIN-11"/>
    <property type="match status" value="1"/>
</dbReference>
<dbReference type="PANTHER" id="PTHR10997">
    <property type="entry name" value="IMPORTIN-7, 8, 11"/>
    <property type="match status" value="1"/>
</dbReference>
<dbReference type="InterPro" id="IPR001494">
    <property type="entry name" value="Importin-beta_N"/>
</dbReference>
<keyword evidence="7" id="KW-1185">Reference proteome</keyword>
<evidence type="ECO:0000313" key="7">
    <source>
        <dbReference type="Proteomes" id="UP001224775"/>
    </source>
</evidence>
<protein>
    <submittedName>
        <fullName evidence="6">Importin-11</fullName>
    </submittedName>
</protein>
<dbReference type="Gene3D" id="1.25.10.10">
    <property type="entry name" value="Leucine-rich Repeat Variant"/>
    <property type="match status" value="1"/>
</dbReference>
<reference evidence="6" key="1">
    <citation type="submission" date="2023-06" db="EMBL/GenBank/DDBJ databases">
        <title>Survivors Of The Sea: Transcriptome response of Skeletonema marinoi to long-term dormancy.</title>
        <authorList>
            <person name="Pinder M.I.M."/>
            <person name="Kourtchenko O."/>
            <person name="Robertson E.K."/>
            <person name="Larsson T."/>
            <person name="Maumus F."/>
            <person name="Osuna-Cruz C.M."/>
            <person name="Vancaester E."/>
            <person name="Stenow R."/>
            <person name="Vandepoele K."/>
            <person name="Ploug H."/>
            <person name="Bruchert V."/>
            <person name="Godhe A."/>
            <person name="Topel M."/>
        </authorList>
    </citation>
    <scope>NUCLEOTIDE SEQUENCE</scope>
    <source>
        <strain evidence="6">R05AC</strain>
    </source>
</reference>
<proteinExistence type="inferred from homology"/>
<dbReference type="SUPFAM" id="SSF48371">
    <property type="entry name" value="ARM repeat"/>
    <property type="match status" value="1"/>
</dbReference>
<comment type="caution">
    <text evidence="6">The sequence shown here is derived from an EMBL/GenBank/DDBJ whole genome shotgun (WGS) entry which is preliminary data.</text>
</comment>
<evidence type="ECO:0000256" key="3">
    <source>
        <dbReference type="ARBA" id="ARBA00022448"/>
    </source>
</evidence>
<evidence type="ECO:0000256" key="2">
    <source>
        <dbReference type="ARBA" id="ARBA00007991"/>
    </source>
</evidence>
<dbReference type="InterPro" id="IPR016024">
    <property type="entry name" value="ARM-type_fold"/>
</dbReference>
<evidence type="ECO:0000313" key="6">
    <source>
        <dbReference type="EMBL" id="KAK1747247.1"/>
    </source>
</evidence>
<dbReference type="InterPro" id="IPR011989">
    <property type="entry name" value="ARM-like"/>
</dbReference>
<organism evidence="6 7">
    <name type="scientific">Skeletonema marinoi</name>
    <dbReference type="NCBI Taxonomy" id="267567"/>
    <lineage>
        <taxon>Eukaryota</taxon>
        <taxon>Sar</taxon>
        <taxon>Stramenopiles</taxon>
        <taxon>Ochrophyta</taxon>
        <taxon>Bacillariophyta</taxon>
        <taxon>Coscinodiscophyceae</taxon>
        <taxon>Thalassiosirophycidae</taxon>
        <taxon>Thalassiosirales</taxon>
        <taxon>Skeletonemataceae</taxon>
        <taxon>Skeletonema</taxon>
        <taxon>Skeletonema marinoi-dohrnii complex</taxon>
    </lineage>
</organism>
<dbReference type="InterPro" id="IPR058669">
    <property type="entry name" value="TPR_IPO7/11-like"/>
</dbReference>
<dbReference type="GO" id="GO:0005635">
    <property type="term" value="C:nuclear envelope"/>
    <property type="evidence" value="ECO:0007669"/>
    <property type="project" value="TreeGrafter"/>
</dbReference>
<evidence type="ECO:0000259" key="5">
    <source>
        <dbReference type="PROSITE" id="PS50166"/>
    </source>
</evidence>
<dbReference type="GO" id="GO:0005829">
    <property type="term" value="C:cytosol"/>
    <property type="evidence" value="ECO:0007669"/>
    <property type="project" value="TreeGrafter"/>
</dbReference>
<evidence type="ECO:0000256" key="1">
    <source>
        <dbReference type="ARBA" id="ARBA00004123"/>
    </source>
</evidence>
<accession>A0AAD8YL25</accession>
<comment type="similarity">
    <text evidence="2">Belongs to the importin beta family.</text>
</comment>
<dbReference type="EMBL" id="JATAAI010000003">
    <property type="protein sequence ID" value="KAK1747247.1"/>
    <property type="molecule type" value="Genomic_DNA"/>
</dbReference>
<dbReference type="Pfam" id="PF25758">
    <property type="entry name" value="TPR_IPO11"/>
    <property type="match status" value="1"/>
</dbReference>
<evidence type="ECO:0000256" key="4">
    <source>
        <dbReference type="ARBA" id="ARBA00023242"/>
    </source>
</evidence>
<dbReference type="PROSITE" id="PS50166">
    <property type="entry name" value="IMPORTIN_B_NT"/>
    <property type="match status" value="1"/>
</dbReference>
<sequence>MNNQPLHSQVQASLQCITSSTPQPQSIRQAQETLLALENDHVDEYVNCLLSLIGATSPSSPVEENAASTLRLAAILSLKAAISRRWKDRGRGRADADQKKKYLSEHVKQLVRIFIVNLVIAGGRHTNSSNDIGINFITNVNEITAQQLELLQDRQLQHNAASLLSKIGRLDLPLKFHELIPTLVEAVKRSQEVIATTTTILDAQLHPNVIMQTRAFQLIQYNAINALEATLSEISTQRILVGRKYRNSISLQYLGSVVEYGFVPSLNNLQASLTTIATADEQESVLSVQYATLCSRVVCHMLNSSLSKLVDDATAVIVVDHTLTFIHKFLSEWLPRMITEQINNASDSTTPLVKAMKELLQVHCDMIVEVQNSHPGAFVRYLEPFLNLFHSSLMAMVEKRVSANGFVICFLTFLGNVAGTPQYSEDAEPANILWVNFFNPQLMLSLSHTLLRLFNNQEGVDGDDDTDSHQWKDDPEAFFQWELQRSCDEDVGSAAQNLFLALVEAEFAVQSVIQGREKVVLPWLIDLLGNVASQRLAVEIEGGMSRNIDAEIIRQATPLGAAHHTSVTQHGSIEDAFVMQWDAIYTAAGLVGAMLEGHSGFDFGSWFENCLGPNLSVLLQQSGSQQQNHSYLPVLQRRIIWLVSCTANHVNISSQCNPLGMAVTALSRPDDVCLRLTAVQAVDALLPYCEDTPQLLHSIIEASIPALFRLVNDCDEVESRSSCLDLLSNIITYVSCTGGLLSTELLNSIVAPLSTIWENADGQNLLLRRNVLSILACVASFVGPDEAAALYPLALPLIDDSFGREENVFLVDEALKIWWVLLQLSKGYDPMLGKLYLRAPALSKDLEHVKVLMRITEYYIILGKEDFLNDHATTIQAVLCNIVGEVSPRGTAYVGLVIEALLRLFPSEGGNLLDSCGITDKFLEACAQNYFVIDSCDPDRVIVIYMTALARISLANPTFLQNKLPITLQAGSFGHSQLVDLFVKRFQVAGNGAHGLLFESLWGMLLLSFYPPSHTMTLTNAVLEKANEIFGAFVYLLKNVNRDGSNLLSYEVECDDDEEKIERDTYAYDVLLQEQAARDKLHSSNFRHQLTEKLNGLGAALGNDDYGRFLSTLDSTMLQQLQEMLAN</sequence>
<dbReference type="AlphaFoldDB" id="A0AAD8YL25"/>
<dbReference type="Proteomes" id="UP001224775">
    <property type="component" value="Unassembled WGS sequence"/>
</dbReference>
<keyword evidence="4" id="KW-0539">Nucleus</keyword>
<gene>
    <name evidence="6" type="ORF">QTG54_002591</name>
</gene>
<dbReference type="GO" id="GO:0006606">
    <property type="term" value="P:protein import into nucleus"/>
    <property type="evidence" value="ECO:0007669"/>
    <property type="project" value="TreeGrafter"/>
</dbReference>
<dbReference type="Pfam" id="PF03810">
    <property type="entry name" value="IBN_N"/>
    <property type="match status" value="1"/>
</dbReference>
<comment type="subcellular location">
    <subcellularLocation>
        <location evidence="1">Nucleus</location>
    </subcellularLocation>
</comment>
<dbReference type="GO" id="GO:0031267">
    <property type="term" value="F:small GTPase binding"/>
    <property type="evidence" value="ECO:0007669"/>
    <property type="project" value="InterPro"/>
</dbReference>
<keyword evidence="3" id="KW-0813">Transport</keyword>
<name>A0AAD8YL25_9STRA</name>